<dbReference type="Pfam" id="PF06114">
    <property type="entry name" value="Peptidase_M78"/>
    <property type="match status" value="1"/>
</dbReference>
<dbReference type="Proteomes" id="UP000774000">
    <property type="component" value="Unassembled WGS sequence"/>
</dbReference>
<dbReference type="PANTHER" id="PTHR43236">
    <property type="entry name" value="ANTITOXIN HIGA1"/>
    <property type="match status" value="1"/>
</dbReference>
<accession>A0A938XSN1</accession>
<evidence type="ECO:0000259" key="1">
    <source>
        <dbReference type="Pfam" id="PF06114"/>
    </source>
</evidence>
<dbReference type="Gene3D" id="1.10.10.2910">
    <property type="match status" value="1"/>
</dbReference>
<comment type="caution">
    <text evidence="2">The sequence shown here is derived from an EMBL/GenBank/DDBJ whole genome shotgun (WGS) entry which is preliminary data.</text>
</comment>
<dbReference type="AlphaFoldDB" id="A0A938XSN1"/>
<name>A0A938XSN1_9FIRM</name>
<proteinExistence type="predicted"/>
<dbReference type="PANTHER" id="PTHR43236:SF2">
    <property type="entry name" value="BLL0069 PROTEIN"/>
    <property type="match status" value="1"/>
</dbReference>
<dbReference type="InterPro" id="IPR010359">
    <property type="entry name" value="IrrE_HExxH"/>
</dbReference>
<evidence type="ECO:0000313" key="2">
    <source>
        <dbReference type="EMBL" id="MBM7556765.1"/>
    </source>
</evidence>
<keyword evidence="3" id="KW-1185">Reference proteome</keyword>
<reference evidence="2" key="1">
    <citation type="submission" date="2021-01" db="EMBL/GenBank/DDBJ databases">
        <title>Genomic Encyclopedia of Type Strains, Phase IV (KMG-IV): sequencing the most valuable type-strain genomes for metagenomic binning, comparative biology and taxonomic classification.</title>
        <authorList>
            <person name="Goeker M."/>
        </authorList>
    </citation>
    <scope>NUCLEOTIDE SEQUENCE</scope>
    <source>
        <strain evidence="2">DSM 23230</strain>
    </source>
</reference>
<evidence type="ECO:0000313" key="3">
    <source>
        <dbReference type="Proteomes" id="UP000774000"/>
    </source>
</evidence>
<dbReference type="EMBL" id="JAFBDQ010000007">
    <property type="protein sequence ID" value="MBM7556765.1"/>
    <property type="molecule type" value="Genomic_DNA"/>
</dbReference>
<gene>
    <name evidence="2" type="ORF">JOC47_001616</name>
</gene>
<protein>
    <submittedName>
        <fullName evidence="2">Zn-dependent peptidase ImmA (M78 family)</fullName>
    </submittedName>
</protein>
<feature type="domain" description="IrrE N-terminal-like" evidence="1">
    <location>
        <begin position="68"/>
        <end position="178"/>
    </location>
</feature>
<dbReference type="InterPro" id="IPR052345">
    <property type="entry name" value="Rad_response_metalloprotease"/>
</dbReference>
<dbReference type="RefSeq" id="WP_204701543.1">
    <property type="nucleotide sequence ID" value="NZ_JAFBDQ010000007.1"/>
</dbReference>
<sequence length="265" mass="31133">MELINEIVKKNNLQLYEEVKKEVAYIREELAGACDEAIRDSIFDILDDQINLIMFPIKDDDFCGFICEYKGEKFIYINTYLPLEKQIFAAGHELYHLIRDTDEGTELLKSSILNEEENIEIEDKLANLFSALLLVPKESLLKQLDLLKINNYKDLTIKKILKLMNTFAVPYKTIILRLYEIEILSETKTKKWLEVEDRDTDREVLYEIKKHQIGEKWQQRTKTVKLSNLKALIIDNGEEKLLPKSRIDSDLNYVNELIKEADKLK</sequence>
<organism evidence="2 3">
    <name type="scientific">Halanaerobacter jeridensis</name>
    <dbReference type="NCBI Taxonomy" id="706427"/>
    <lineage>
        <taxon>Bacteria</taxon>
        <taxon>Bacillati</taxon>
        <taxon>Bacillota</taxon>
        <taxon>Clostridia</taxon>
        <taxon>Halanaerobiales</taxon>
        <taxon>Halobacteroidaceae</taxon>
        <taxon>Halanaerobacter</taxon>
    </lineage>
</organism>